<accession>A0AAN9QBI2</accession>
<evidence type="ECO:0000313" key="2">
    <source>
        <dbReference type="Proteomes" id="UP001367508"/>
    </source>
</evidence>
<evidence type="ECO:0000313" key="1">
    <source>
        <dbReference type="EMBL" id="KAK7329286.1"/>
    </source>
</evidence>
<gene>
    <name evidence="1" type="ORF">VNO77_23441</name>
</gene>
<dbReference type="AlphaFoldDB" id="A0AAN9QBI2"/>
<comment type="caution">
    <text evidence="1">The sequence shown here is derived from an EMBL/GenBank/DDBJ whole genome shotgun (WGS) entry which is preliminary data.</text>
</comment>
<keyword evidence="2" id="KW-1185">Reference proteome</keyword>
<protein>
    <submittedName>
        <fullName evidence="1">Uncharacterized protein</fullName>
    </submittedName>
</protein>
<sequence>MKVLELGPIRLVLWTRHCSQLEKLQAKHSEEKANHEANFIRILVAPPQTRRSRACQSSLYPVLLWNVTIGIGTQYLHYWHNERLGNNSWFLDDQVQAYQDLLVGRPEYSYNLLSGSSRGSWSGFHHQQMKCVSVWANL</sequence>
<organism evidence="1 2">
    <name type="scientific">Canavalia gladiata</name>
    <name type="common">Sword bean</name>
    <name type="synonym">Dolichos gladiatus</name>
    <dbReference type="NCBI Taxonomy" id="3824"/>
    <lineage>
        <taxon>Eukaryota</taxon>
        <taxon>Viridiplantae</taxon>
        <taxon>Streptophyta</taxon>
        <taxon>Embryophyta</taxon>
        <taxon>Tracheophyta</taxon>
        <taxon>Spermatophyta</taxon>
        <taxon>Magnoliopsida</taxon>
        <taxon>eudicotyledons</taxon>
        <taxon>Gunneridae</taxon>
        <taxon>Pentapetalae</taxon>
        <taxon>rosids</taxon>
        <taxon>fabids</taxon>
        <taxon>Fabales</taxon>
        <taxon>Fabaceae</taxon>
        <taxon>Papilionoideae</taxon>
        <taxon>50 kb inversion clade</taxon>
        <taxon>NPAAA clade</taxon>
        <taxon>indigoferoid/millettioid clade</taxon>
        <taxon>Phaseoleae</taxon>
        <taxon>Canavalia</taxon>
    </lineage>
</organism>
<name>A0AAN9QBI2_CANGL</name>
<reference evidence="1 2" key="1">
    <citation type="submission" date="2024-01" db="EMBL/GenBank/DDBJ databases">
        <title>The genomes of 5 underutilized Papilionoideae crops provide insights into root nodulation and disease resistanc.</title>
        <authorList>
            <person name="Jiang F."/>
        </authorList>
    </citation>
    <scope>NUCLEOTIDE SEQUENCE [LARGE SCALE GENOMIC DNA]</scope>
    <source>
        <strain evidence="1">LVBAO_FW01</strain>
        <tissue evidence="1">Leaves</tissue>
    </source>
</reference>
<proteinExistence type="predicted"/>
<dbReference type="Proteomes" id="UP001367508">
    <property type="component" value="Unassembled WGS sequence"/>
</dbReference>
<dbReference type="EMBL" id="JAYMYQ010000005">
    <property type="protein sequence ID" value="KAK7329286.1"/>
    <property type="molecule type" value="Genomic_DNA"/>
</dbReference>